<dbReference type="EMBL" id="JACRSO010000003">
    <property type="protein sequence ID" value="MBC8529481.1"/>
    <property type="molecule type" value="Genomic_DNA"/>
</dbReference>
<keyword evidence="2" id="KW-0808">Transferase</keyword>
<keyword evidence="2" id="KW-0328">Glycosyltransferase</keyword>
<name>A0A926D1G4_9FIRM</name>
<sequence length="184" mass="19954">MRHEMTIAGCKRALPLCKVNDQLYIAAFIMFGDVEITKACARELLKLAPAHDIMITAEAKGIPLLYEMAAQAGENTYVVARKAPKLYMQDVVSTRVNSITTAKEQTLYLGGEDAALLRGKRVLIVDDVISTGDSIRSIEALVTQVGGNVVGRMAVLAEGDAQERADIRYLEKLPVFNADGSIKG</sequence>
<protein>
    <submittedName>
        <fullName evidence="2">Adenine phosphoribosyltransferase</fullName>
        <ecNumber evidence="2">2.4.2.7</ecNumber>
    </submittedName>
</protein>
<dbReference type="CDD" id="cd06223">
    <property type="entry name" value="PRTases_typeI"/>
    <property type="match status" value="1"/>
</dbReference>
<gene>
    <name evidence="2" type="ORF">H8699_08585</name>
</gene>
<dbReference type="AlphaFoldDB" id="A0A926D1G4"/>
<dbReference type="InterPro" id="IPR029057">
    <property type="entry name" value="PRTase-like"/>
</dbReference>
<dbReference type="RefSeq" id="WP_249285466.1">
    <property type="nucleotide sequence ID" value="NZ_JACRSO010000003.1"/>
</dbReference>
<comment type="caution">
    <text evidence="2">The sequence shown here is derived from an EMBL/GenBank/DDBJ whole genome shotgun (WGS) entry which is preliminary data.</text>
</comment>
<dbReference type="Pfam" id="PF00156">
    <property type="entry name" value="Pribosyltran"/>
    <property type="match status" value="1"/>
</dbReference>
<dbReference type="EC" id="2.4.2.7" evidence="2"/>
<organism evidence="2 3">
    <name type="scientific">Luoshenia tenuis</name>
    <dbReference type="NCBI Taxonomy" id="2763654"/>
    <lineage>
        <taxon>Bacteria</taxon>
        <taxon>Bacillati</taxon>
        <taxon>Bacillota</taxon>
        <taxon>Clostridia</taxon>
        <taxon>Christensenellales</taxon>
        <taxon>Christensenellaceae</taxon>
        <taxon>Luoshenia</taxon>
    </lineage>
</organism>
<dbReference type="NCBIfam" id="NF005592">
    <property type="entry name" value="PRK07322.1"/>
    <property type="match status" value="1"/>
</dbReference>
<proteinExistence type="predicted"/>
<reference evidence="2" key="1">
    <citation type="submission" date="2020-08" db="EMBL/GenBank/DDBJ databases">
        <title>Genome public.</title>
        <authorList>
            <person name="Liu C."/>
            <person name="Sun Q."/>
        </authorList>
    </citation>
    <scope>NUCLEOTIDE SEQUENCE</scope>
    <source>
        <strain evidence="2">NSJ-44</strain>
    </source>
</reference>
<accession>A0A926D1G4</accession>
<dbReference type="InterPro" id="IPR000836">
    <property type="entry name" value="PRTase_dom"/>
</dbReference>
<dbReference type="GO" id="GO:0003999">
    <property type="term" value="F:adenine phosphoribosyltransferase activity"/>
    <property type="evidence" value="ECO:0007669"/>
    <property type="project" value="UniProtKB-EC"/>
</dbReference>
<dbReference type="Gene3D" id="3.40.50.2020">
    <property type="match status" value="1"/>
</dbReference>
<dbReference type="PANTHER" id="PTHR43218">
    <property type="entry name" value="PHOSPHORIBOSYLTRANSFERASE-RELATED"/>
    <property type="match status" value="1"/>
</dbReference>
<evidence type="ECO:0000313" key="2">
    <source>
        <dbReference type="EMBL" id="MBC8529481.1"/>
    </source>
</evidence>
<dbReference type="PANTHER" id="PTHR43218:SF1">
    <property type="entry name" value="PHOSPHORIBOSYLTRANSFERASE"/>
    <property type="match status" value="1"/>
</dbReference>
<evidence type="ECO:0000259" key="1">
    <source>
        <dbReference type="Pfam" id="PF00156"/>
    </source>
</evidence>
<feature type="domain" description="Phosphoribosyltransferase" evidence="1">
    <location>
        <begin position="51"/>
        <end position="165"/>
    </location>
</feature>
<keyword evidence="3" id="KW-1185">Reference proteome</keyword>
<evidence type="ECO:0000313" key="3">
    <source>
        <dbReference type="Proteomes" id="UP000654279"/>
    </source>
</evidence>
<dbReference type="Proteomes" id="UP000654279">
    <property type="component" value="Unassembled WGS sequence"/>
</dbReference>
<dbReference type="SUPFAM" id="SSF53271">
    <property type="entry name" value="PRTase-like"/>
    <property type="match status" value="1"/>
</dbReference>